<evidence type="ECO:0000256" key="1">
    <source>
        <dbReference type="SAM" id="Phobius"/>
    </source>
</evidence>
<dbReference type="EMBL" id="JACXAA010000001">
    <property type="protein sequence ID" value="MBD2752004.1"/>
    <property type="molecule type" value="Genomic_DNA"/>
</dbReference>
<keyword evidence="1" id="KW-0812">Transmembrane</keyword>
<evidence type="ECO:0000313" key="3">
    <source>
        <dbReference type="Proteomes" id="UP000653797"/>
    </source>
</evidence>
<gene>
    <name evidence="2" type="ORF">IC230_03810</name>
</gene>
<organism evidence="2 3">
    <name type="scientific">Spirosoma validum</name>
    <dbReference type="NCBI Taxonomy" id="2771355"/>
    <lineage>
        <taxon>Bacteria</taxon>
        <taxon>Pseudomonadati</taxon>
        <taxon>Bacteroidota</taxon>
        <taxon>Cytophagia</taxon>
        <taxon>Cytophagales</taxon>
        <taxon>Cytophagaceae</taxon>
        <taxon>Spirosoma</taxon>
    </lineage>
</organism>
<dbReference type="RefSeq" id="WP_191037622.1">
    <property type="nucleotide sequence ID" value="NZ_JACXAA010000001.1"/>
</dbReference>
<protein>
    <submittedName>
        <fullName evidence="2">Uncharacterized protein</fullName>
    </submittedName>
</protein>
<proteinExistence type="predicted"/>
<evidence type="ECO:0000313" key="2">
    <source>
        <dbReference type="EMBL" id="MBD2752004.1"/>
    </source>
</evidence>
<name>A0A927GBV3_9BACT</name>
<dbReference type="Proteomes" id="UP000653797">
    <property type="component" value="Unassembled WGS sequence"/>
</dbReference>
<keyword evidence="1" id="KW-1133">Transmembrane helix</keyword>
<keyword evidence="3" id="KW-1185">Reference proteome</keyword>
<feature type="transmembrane region" description="Helical" evidence="1">
    <location>
        <begin position="306"/>
        <end position="333"/>
    </location>
</feature>
<accession>A0A927GBV3</accession>
<dbReference type="AlphaFoldDB" id="A0A927GBV3"/>
<feature type="transmembrane region" description="Helical" evidence="1">
    <location>
        <begin position="282"/>
        <end position="300"/>
    </location>
</feature>
<keyword evidence="1" id="KW-0472">Membrane</keyword>
<feature type="transmembrane region" description="Helical" evidence="1">
    <location>
        <begin position="30"/>
        <end position="47"/>
    </location>
</feature>
<sequence length="354" mass="40105">MNSKKAIAILITIGCPLLLALFKNNEFNIPIPYVIIGIVVLTLLSLVHKPSTAQLYKEGLSEEEKTVEEVKASQKPPVLYLRSFQADRDIETRFVGNSIQVEETYEYTLTKYFEPIGPLVTLLNKKTTYIGGAKIDNTEENWQEVFHSYAKESTYLIWSWGLSESVLWELKQLLSNEYRHKLIIFFPVEGIPVEVRESYWSNTLGALKQMDVNIDSLPNTIGNSMFIIFPEGRSGEPIDSTPSLLEIIASVGACDLLAISLRRLTDTLGYDVEKGLDSGSKLAVLLLAIGATFIFMMIMFNSANPIWFYLSTVEIFAYGSLLWCLVLISYNWYTTRQYKLRWLKSGIQTSTSIN</sequence>
<comment type="caution">
    <text evidence="2">The sequence shown here is derived from an EMBL/GenBank/DDBJ whole genome shotgun (WGS) entry which is preliminary data.</text>
</comment>
<reference evidence="2" key="1">
    <citation type="submission" date="2020-09" db="EMBL/GenBank/DDBJ databases">
        <authorList>
            <person name="Kim M.K."/>
        </authorList>
    </citation>
    <scope>NUCLEOTIDE SEQUENCE</scope>
    <source>
        <strain evidence="2">BT704</strain>
    </source>
</reference>